<comment type="similarity">
    <text evidence="2 6">Belongs to the band 7/mec-2 family. HflC subfamily.</text>
</comment>
<protein>
    <recommendedName>
        <fullName evidence="6">Protein HflC</fullName>
    </recommendedName>
</protein>
<evidence type="ECO:0000256" key="1">
    <source>
        <dbReference type="ARBA" id="ARBA00004167"/>
    </source>
</evidence>
<keyword evidence="5 7" id="KW-0472">Membrane</keyword>
<comment type="caution">
    <text evidence="9">The sequence shown here is derived from an EMBL/GenBank/DDBJ whole genome shotgun (WGS) entry which is preliminary data.</text>
</comment>
<sequence>MKNFVYVIIVVLALLGFSSLFYVDEAERGIVVRFGKVATDENNKAIVYEPGLHFKLPFIERIVKLDARIKTLDGQADRYITSEKKDLIVDAFVKWRIVDFERYYLSTGGGNQRQAEDLLSRRINAGLRAEFGARTIRDIVSGRRDELMEQTLITASEGSNDLGIQVIDVRVKQINLPDEVSTAIFDRMIAERQAVAREHRSQGREQAEIIRADVDARVTVMLADAEREARQIRGEGDAEAAEIYAQTYNRDPEFFAFIRSLEAYTNSFGQGDNVMVISPDSEFFKYFNSLQASARTQ</sequence>
<evidence type="ECO:0000256" key="6">
    <source>
        <dbReference type="PIRNR" id="PIRNR005651"/>
    </source>
</evidence>
<dbReference type="SUPFAM" id="SSF117892">
    <property type="entry name" value="Band 7/SPFH domain"/>
    <property type="match status" value="1"/>
</dbReference>
<evidence type="ECO:0000256" key="3">
    <source>
        <dbReference type="ARBA" id="ARBA00022692"/>
    </source>
</evidence>
<dbReference type="GO" id="GO:0006508">
    <property type="term" value="P:proteolysis"/>
    <property type="evidence" value="ECO:0007669"/>
    <property type="project" value="UniProtKB-KW"/>
</dbReference>
<keyword evidence="3 7" id="KW-0812">Transmembrane</keyword>
<comment type="subcellular location">
    <subcellularLocation>
        <location evidence="1">Membrane</location>
        <topology evidence="1">Single-pass membrane protein</topology>
    </subcellularLocation>
</comment>
<dbReference type="CDD" id="cd03405">
    <property type="entry name" value="SPFH_HflC"/>
    <property type="match status" value="1"/>
</dbReference>
<dbReference type="EMBL" id="PIPQ01000002">
    <property type="protein sequence ID" value="RUO42789.1"/>
    <property type="molecule type" value="Genomic_DNA"/>
</dbReference>
<dbReference type="Proteomes" id="UP000286976">
    <property type="component" value="Unassembled WGS sequence"/>
</dbReference>
<gene>
    <name evidence="9" type="ORF">CWE15_05110</name>
</gene>
<keyword evidence="9" id="KW-0378">Hydrolase</keyword>
<keyword evidence="4 7" id="KW-1133">Transmembrane helix</keyword>
<keyword evidence="9" id="KW-0645">Protease</keyword>
<dbReference type="AlphaFoldDB" id="A0A432X7E5"/>
<accession>A0A432X7E5</accession>
<name>A0A432X7E5_9GAMM</name>
<dbReference type="PANTHER" id="PTHR42911">
    <property type="entry name" value="MODULATOR OF FTSH PROTEASE HFLC"/>
    <property type="match status" value="1"/>
</dbReference>
<dbReference type="Pfam" id="PF01145">
    <property type="entry name" value="Band_7"/>
    <property type="match status" value="1"/>
</dbReference>
<dbReference type="InterPro" id="IPR036013">
    <property type="entry name" value="Band_7/SPFH_dom_sf"/>
</dbReference>
<evidence type="ECO:0000256" key="7">
    <source>
        <dbReference type="SAM" id="Phobius"/>
    </source>
</evidence>
<reference evidence="9 10" key="1">
    <citation type="journal article" date="2011" name="Front. Microbiol.">
        <title>Genomic signatures of strain selection and enhancement in Bacillus atrophaeus var. globigii, a historical biowarfare simulant.</title>
        <authorList>
            <person name="Gibbons H.S."/>
            <person name="Broomall S.M."/>
            <person name="McNew L.A."/>
            <person name="Daligault H."/>
            <person name="Chapman C."/>
            <person name="Bruce D."/>
            <person name="Karavis M."/>
            <person name="Krepps M."/>
            <person name="McGregor P.A."/>
            <person name="Hong C."/>
            <person name="Park K.H."/>
            <person name="Akmal A."/>
            <person name="Feldman A."/>
            <person name="Lin J.S."/>
            <person name="Chang W.E."/>
            <person name="Higgs B.W."/>
            <person name="Demirev P."/>
            <person name="Lindquist J."/>
            <person name="Liem A."/>
            <person name="Fochler E."/>
            <person name="Read T.D."/>
            <person name="Tapia R."/>
            <person name="Johnson S."/>
            <person name="Bishop-Lilly K.A."/>
            <person name="Detter C."/>
            <person name="Han C."/>
            <person name="Sozhamannan S."/>
            <person name="Rosenzweig C.N."/>
            <person name="Skowronski E.W."/>
        </authorList>
    </citation>
    <scope>NUCLEOTIDE SEQUENCE [LARGE SCALE GENOMIC DNA]</scope>
    <source>
        <strain evidence="9 10">AIT1</strain>
    </source>
</reference>
<proteinExistence type="inferred from homology"/>
<dbReference type="NCBIfam" id="TIGR01932">
    <property type="entry name" value="hflC"/>
    <property type="match status" value="2"/>
</dbReference>
<feature type="transmembrane region" description="Helical" evidence="7">
    <location>
        <begin position="6"/>
        <end position="23"/>
    </location>
</feature>
<evidence type="ECO:0000256" key="2">
    <source>
        <dbReference type="ARBA" id="ARBA00007862"/>
    </source>
</evidence>
<dbReference type="PANTHER" id="PTHR42911:SF1">
    <property type="entry name" value="MODULATOR OF FTSH PROTEASE HFLC"/>
    <property type="match status" value="1"/>
</dbReference>
<evidence type="ECO:0000256" key="5">
    <source>
        <dbReference type="ARBA" id="ARBA00023136"/>
    </source>
</evidence>
<dbReference type="PIRSF" id="PIRSF005651">
    <property type="entry name" value="HflC"/>
    <property type="match status" value="1"/>
</dbReference>
<dbReference type="InterPro" id="IPR010200">
    <property type="entry name" value="HflC"/>
</dbReference>
<dbReference type="OrthoDB" id="9812991at2"/>
<dbReference type="GO" id="GO:0008233">
    <property type="term" value="F:peptidase activity"/>
    <property type="evidence" value="ECO:0007669"/>
    <property type="project" value="UniProtKB-KW"/>
</dbReference>
<organism evidence="9 10">
    <name type="scientific">Aliidiomarina taiwanensis</name>
    <dbReference type="NCBI Taxonomy" id="946228"/>
    <lineage>
        <taxon>Bacteria</taxon>
        <taxon>Pseudomonadati</taxon>
        <taxon>Pseudomonadota</taxon>
        <taxon>Gammaproteobacteria</taxon>
        <taxon>Alteromonadales</taxon>
        <taxon>Idiomarinaceae</taxon>
        <taxon>Aliidiomarina</taxon>
    </lineage>
</organism>
<dbReference type="InterPro" id="IPR001107">
    <property type="entry name" value="Band_7"/>
</dbReference>
<evidence type="ECO:0000256" key="4">
    <source>
        <dbReference type="ARBA" id="ARBA00022989"/>
    </source>
</evidence>
<dbReference type="RefSeq" id="WP_126757004.1">
    <property type="nucleotide sequence ID" value="NZ_PIPQ01000002.1"/>
</dbReference>
<evidence type="ECO:0000313" key="10">
    <source>
        <dbReference type="Proteomes" id="UP000286976"/>
    </source>
</evidence>
<evidence type="ECO:0000313" key="9">
    <source>
        <dbReference type="EMBL" id="RUO42789.1"/>
    </source>
</evidence>
<dbReference type="GO" id="GO:0016020">
    <property type="term" value="C:membrane"/>
    <property type="evidence" value="ECO:0007669"/>
    <property type="project" value="UniProtKB-SubCell"/>
</dbReference>
<comment type="function">
    <text evidence="6">HflC and HflK could regulate a protease.</text>
</comment>
<dbReference type="Gene3D" id="3.30.479.30">
    <property type="entry name" value="Band 7 domain"/>
    <property type="match status" value="1"/>
</dbReference>
<keyword evidence="10" id="KW-1185">Reference proteome</keyword>
<dbReference type="SMART" id="SM00244">
    <property type="entry name" value="PHB"/>
    <property type="match status" value="1"/>
</dbReference>
<feature type="domain" description="Band 7" evidence="8">
    <location>
        <begin position="18"/>
        <end position="188"/>
    </location>
</feature>
<evidence type="ECO:0000259" key="8">
    <source>
        <dbReference type="SMART" id="SM00244"/>
    </source>
</evidence>